<evidence type="ECO:0000313" key="1">
    <source>
        <dbReference type="EMBL" id="AIF22534.1"/>
    </source>
</evidence>
<dbReference type="AlphaFoldDB" id="A0A075I3J4"/>
<protein>
    <submittedName>
        <fullName evidence="1">Uncharacterized protein</fullName>
    </submittedName>
</protein>
<proteinExistence type="predicted"/>
<accession>A0A075I3J4</accession>
<dbReference type="EMBL" id="KF901212">
    <property type="protein sequence ID" value="AIF22534.1"/>
    <property type="molecule type" value="Genomic_DNA"/>
</dbReference>
<sequence>MERYTAIPTNRVAEIAIKSMRKGKREVIAGIINKPLPLVTKITPMWLQLAIVDQMLK</sequence>
<name>A0A075I3J4_9EURY</name>
<organism evidence="1">
    <name type="scientific">uncultured marine group II/III euryarchaeote SAT1000_09_G02</name>
    <dbReference type="NCBI Taxonomy" id="1456557"/>
    <lineage>
        <taxon>Archaea</taxon>
        <taxon>Methanobacteriati</taxon>
        <taxon>Methanobacteriota</taxon>
        <taxon>environmental samples</taxon>
    </lineage>
</organism>
<reference evidence="1" key="1">
    <citation type="journal article" date="2014" name="Genome Biol. Evol.">
        <title>Pangenome evidence for extensive interdomain horizontal transfer affecting lineage core and shell genes in uncultured planktonic thaumarchaeota and euryarchaeota.</title>
        <authorList>
            <person name="Deschamps P."/>
            <person name="Zivanovic Y."/>
            <person name="Moreira D."/>
            <person name="Rodriguez-Valera F."/>
            <person name="Lopez-Garcia P."/>
        </authorList>
    </citation>
    <scope>NUCLEOTIDE SEQUENCE</scope>
</reference>